<proteinExistence type="predicted"/>
<reference evidence="1 2" key="1">
    <citation type="submission" date="2016-03" db="EMBL/GenBank/DDBJ databases">
        <authorList>
            <person name="Ploux O."/>
        </authorList>
    </citation>
    <scope>NUCLEOTIDE SEQUENCE [LARGE SCALE GENOMIC DNA]</scope>
    <source>
        <strain evidence="1 2">URUG2</strain>
    </source>
</reference>
<dbReference type="PANTHER" id="PTHR40616">
    <property type="entry name" value="LINALOOL DEHYDRATASE_ISOMERASE DOMAIN-CONTAINING PROTEIN"/>
    <property type="match status" value="1"/>
</dbReference>
<keyword evidence="2" id="KW-1185">Reference proteome</keyword>
<dbReference type="Proteomes" id="UP000225277">
    <property type="component" value="Unassembled WGS sequence"/>
</dbReference>
<accession>A0A2D3UPF4</accession>
<dbReference type="RefSeq" id="XP_023621632.1">
    <property type="nucleotide sequence ID" value="XM_023765864.1"/>
</dbReference>
<dbReference type="AlphaFoldDB" id="A0A2D3UPF4"/>
<sequence length="426" mass="46478">MSINTVQDDTWDPNWRGFIGTTFIVILEEFHSLLPQTLQDNMLQSLHLNAIGDTYRVGGVDDDNLYPEYSNAAIMHATVSGWVGRKTGDTNLTADGEKWASDIVALFDRNGTLSEFNGPTYAGVSLFGLTLWAKYLPQDSVMGANGGRMITAVWDSIGSLYNANLKNIAGPWDRSYGFDMIRYLSIISLYIWTLIGLPASPLYHNPQAVAHTDDFEIGPLVAILAPFHSTFVSPTALASLTTFPGTHFVHTSAYSPFADLAPRNYTTYLSPGLTIGAQSFSENVIGGPSINPSQFNPVVAQWEREEGNNSIGFFSLYAQEKALQADVGEGRLELWYPEGNCSSTFTFLVSPNDISGPRNVRSWEDVKGISVNVSAGTVDFVPTIAFCGLRGGLCDAINGFDVWNITYYMPEGSTAIPSIVLDIALE</sequence>
<name>A0A2D3UPF4_9PEZI</name>
<protein>
    <submittedName>
        <fullName evidence="1">Uncharacterized protein</fullName>
    </submittedName>
</protein>
<dbReference type="OrthoDB" id="2580323at2759"/>
<gene>
    <name evidence="1" type="ORF">RCC_00698</name>
</gene>
<evidence type="ECO:0000313" key="1">
    <source>
        <dbReference type="EMBL" id="CZT14735.1"/>
    </source>
</evidence>
<evidence type="ECO:0000313" key="2">
    <source>
        <dbReference type="Proteomes" id="UP000225277"/>
    </source>
</evidence>
<dbReference type="GeneID" id="35596056"/>
<organism evidence="1 2">
    <name type="scientific">Ramularia collo-cygni</name>
    <dbReference type="NCBI Taxonomy" id="112498"/>
    <lineage>
        <taxon>Eukaryota</taxon>
        <taxon>Fungi</taxon>
        <taxon>Dikarya</taxon>
        <taxon>Ascomycota</taxon>
        <taxon>Pezizomycotina</taxon>
        <taxon>Dothideomycetes</taxon>
        <taxon>Dothideomycetidae</taxon>
        <taxon>Mycosphaerellales</taxon>
        <taxon>Mycosphaerellaceae</taxon>
        <taxon>Ramularia</taxon>
    </lineage>
</organism>
<dbReference type="PANTHER" id="PTHR40616:SF1">
    <property type="entry name" value="LINALOOL DEHYDRATASE_ISOMERASE DOMAIN-CONTAINING PROTEIN"/>
    <property type="match status" value="1"/>
</dbReference>
<dbReference type="EMBL" id="FJUY01000001">
    <property type="protein sequence ID" value="CZT14735.1"/>
    <property type="molecule type" value="Genomic_DNA"/>
</dbReference>